<feature type="domain" description="DUF218" evidence="2">
    <location>
        <begin position="199"/>
        <end position="312"/>
    </location>
</feature>
<evidence type="ECO:0000313" key="6">
    <source>
        <dbReference type="Proteomes" id="UP000702954"/>
    </source>
</evidence>
<dbReference type="Proteomes" id="UP000294613">
    <property type="component" value="Unassembled WGS sequence"/>
</dbReference>
<dbReference type="Gene3D" id="3.40.50.620">
    <property type="entry name" value="HUPs"/>
    <property type="match status" value="1"/>
</dbReference>
<evidence type="ECO:0000259" key="2">
    <source>
        <dbReference type="Pfam" id="PF02698"/>
    </source>
</evidence>
<evidence type="ECO:0000256" key="1">
    <source>
        <dbReference type="SAM" id="Phobius"/>
    </source>
</evidence>
<accession>A0A4R3JRZ4</accession>
<keyword evidence="6" id="KW-1185">Reference proteome</keyword>
<gene>
    <name evidence="4" type="ORF">EDD74_10299</name>
    <name evidence="3" type="ORF">FAEUMB_18240</name>
</gene>
<feature type="transmembrane region" description="Helical" evidence="1">
    <location>
        <begin position="9"/>
        <end position="29"/>
    </location>
</feature>
<dbReference type="InterPro" id="IPR051599">
    <property type="entry name" value="Cell_Envelope_Assoc"/>
</dbReference>
<comment type="caution">
    <text evidence="4">The sequence shown here is derived from an EMBL/GenBank/DDBJ whole genome shotgun (WGS) entry which is preliminary data.</text>
</comment>
<evidence type="ECO:0000313" key="4">
    <source>
        <dbReference type="EMBL" id="TCS69929.1"/>
    </source>
</evidence>
<evidence type="ECO:0000313" key="3">
    <source>
        <dbReference type="EMBL" id="GBU05283.1"/>
    </source>
</evidence>
<dbReference type="RefSeq" id="WP_116441757.1">
    <property type="nucleotide sequence ID" value="NZ_BHEO01000008.1"/>
</dbReference>
<evidence type="ECO:0000313" key="5">
    <source>
        <dbReference type="Proteomes" id="UP000294613"/>
    </source>
</evidence>
<reference evidence="4 5" key="2">
    <citation type="submission" date="2019-03" db="EMBL/GenBank/DDBJ databases">
        <title>Genomic Encyclopedia of Type Strains, Phase IV (KMG-IV): sequencing the most valuable type-strain genomes for metagenomic binning, comparative biology and taxonomic classification.</title>
        <authorList>
            <person name="Goeker M."/>
        </authorList>
    </citation>
    <scope>NUCLEOTIDE SEQUENCE [LARGE SCALE GENOMIC DNA]</scope>
    <source>
        <strain evidence="4 5">DSM 103426</strain>
    </source>
</reference>
<dbReference type="Proteomes" id="UP000702954">
    <property type="component" value="Unassembled WGS sequence"/>
</dbReference>
<reference evidence="3 6" key="1">
    <citation type="journal article" date="2018" name="Int. J. Syst. Evol. Microbiol.">
        <title>Draft Genome Sequence of Faecalimonas umbilicata JCM 30896T, an Acetate-Producing Bacterium Isolated from Human Feces.</title>
        <authorList>
            <person name="Sakamoto M."/>
            <person name="Ikeyama N."/>
            <person name="Yuki M."/>
            <person name="Ohkuma M."/>
        </authorList>
    </citation>
    <scope>NUCLEOTIDE SEQUENCE [LARGE SCALE GENOMIC DNA]</scope>
    <source>
        <strain evidence="3 6">EGH7</strain>
    </source>
</reference>
<protein>
    <submittedName>
        <fullName evidence="4">DUF218 domain-containing protein</fullName>
    </submittedName>
</protein>
<dbReference type="PANTHER" id="PTHR30336">
    <property type="entry name" value="INNER MEMBRANE PROTEIN, PROBABLE PERMEASE"/>
    <property type="match status" value="1"/>
</dbReference>
<dbReference type="InterPro" id="IPR014729">
    <property type="entry name" value="Rossmann-like_a/b/a_fold"/>
</dbReference>
<dbReference type="PANTHER" id="PTHR30336:SF4">
    <property type="entry name" value="ENVELOPE BIOGENESIS FACTOR ELYC"/>
    <property type="match status" value="1"/>
</dbReference>
<dbReference type="SUPFAM" id="SSF48452">
    <property type="entry name" value="TPR-like"/>
    <property type="match status" value="1"/>
</dbReference>
<dbReference type="Gene3D" id="1.25.40.10">
    <property type="entry name" value="Tetratricopeptide repeat domain"/>
    <property type="match status" value="1"/>
</dbReference>
<dbReference type="EMBL" id="BHEO01000008">
    <property type="protein sequence ID" value="GBU05283.1"/>
    <property type="molecule type" value="Genomic_DNA"/>
</dbReference>
<proteinExistence type="predicted"/>
<dbReference type="Pfam" id="PF02698">
    <property type="entry name" value="DUF218"/>
    <property type="match status" value="1"/>
</dbReference>
<organism evidence="4 5">
    <name type="scientific">Faecalimonas umbilicata</name>
    <dbReference type="NCBI Taxonomy" id="1912855"/>
    <lineage>
        <taxon>Bacteria</taxon>
        <taxon>Bacillati</taxon>
        <taxon>Bacillota</taxon>
        <taxon>Clostridia</taxon>
        <taxon>Lachnospirales</taxon>
        <taxon>Lachnospiraceae</taxon>
        <taxon>Faecalimonas</taxon>
    </lineage>
</organism>
<sequence length="364" mass="41305">MKERKTRKYLIILLSIVMILIGVGSYFYMKKMPKVTLTEKVDMPIPEKSGRGKEMEDLVPMYAEEYVDDPILKQAVTYFRRWEWTQLYRELDEIVTEDPDYLDAYRLQAEAYMINKDYEAALSQLDRILERDRTDVHALGVTTVLMHILENEEGEKERLLALEKVSGQAADAVRNVLEETDELLKQPYGSEPQTDMIPQAIAVFGQTPKENGKPSAGLLSRLECALELAERFPDAKIILSGGDVKTKFTEASVMKEWLLEQGVAEDRILLDERARDTYGNAIGILSICKEIKVHKVMVVGTILHLPRAVTTLTLYAKAEGYDMKIDSAGGGEHEASDEGERLYTYVNASRAAGIFSKQDYEKFQ</sequence>
<name>A0A4R3JRZ4_9FIRM</name>
<dbReference type="CDD" id="cd06259">
    <property type="entry name" value="YdcF-like"/>
    <property type="match status" value="1"/>
</dbReference>
<dbReference type="GO" id="GO:0043164">
    <property type="term" value="P:Gram-negative-bacterium-type cell wall biogenesis"/>
    <property type="evidence" value="ECO:0007669"/>
    <property type="project" value="TreeGrafter"/>
</dbReference>
<keyword evidence="1" id="KW-1133">Transmembrane helix</keyword>
<dbReference type="GO" id="GO:0000270">
    <property type="term" value="P:peptidoglycan metabolic process"/>
    <property type="evidence" value="ECO:0007669"/>
    <property type="project" value="TreeGrafter"/>
</dbReference>
<dbReference type="EMBL" id="SLZV01000002">
    <property type="protein sequence ID" value="TCS69929.1"/>
    <property type="molecule type" value="Genomic_DNA"/>
</dbReference>
<dbReference type="AlphaFoldDB" id="A0A4R3JRZ4"/>
<dbReference type="GO" id="GO:0005886">
    <property type="term" value="C:plasma membrane"/>
    <property type="evidence" value="ECO:0007669"/>
    <property type="project" value="TreeGrafter"/>
</dbReference>
<dbReference type="InterPro" id="IPR003848">
    <property type="entry name" value="DUF218"/>
</dbReference>
<keyword evidence="1" id="KW-0812">Transmembrane</keyword>
<keyword evidence="1" id="KW-0472">Membrane</keyword>
<dbReference type="InterPro" id="IPR011990">
    <property type="entry name" value="TPR-like_helical_dom_sf"/>
</dbReference>